<organism evidence="10 11">
    <name type="scientific">Phakopsora pachyrhizi</name>
    <name type="common">Asian soybean rust disease fungus</name>
    <dbReference type="NCBI Taxonomy" id="170000"/>
    <lineage>
        <taxon>Eukaryota</taxon>
        <taxon>Fungi</taxon>
        <taxon>Dikarya</taxon>
        <taxon>Basidiomycota</taxon>
        <taxon>Pucciniomycotina</taxon>
        <taxon>Pucciniomycetes</taxon>
        <taxon>Pucciniales</taxon>
        <taxon>Phakopsoraceae</taxon>
        <taxon>Phakopsora</taxon>
    </lineage>
</organism>
<dbReference type="SUPFAM" id="SSF48371">
    <property type="entry name" value="ARM repeat"/>
    <property type="match status" value="1"/>
</dbReference>
<evidence type="ECO:0000256" key="6">
    <source>
        <dbReference type="ARBA" id="ARBA00023242"/>
    </source>
</evidence>
<keyword evidence="6 8" id="KW-0539">Nucleus</keyword>
<sequence>MTPSNQARQEYDEAWIKTLVILFQSCEKPNQIQLSSKACLAITRVENIAELLVRLSETSDLSKMWPSLMKGLIRFSLKGDDGCQELLKRFSHLLHQPNELARITVENLLLVSLSAEVPPLLIFCPLQNFFQHHPDLVEQCAQRLIDETDKNIKESVAKVLRLLSCDSSLISEKKSLEICNSSAIVRCEALKSALEEIEQDPRAINYPSLDLSSNIKVALKDVEQSTADVLFSFPKALIKALNPHDIMSISLDFFCSSNKSLAISDKWLGFLVTSFSTIHPEFKTKIAEEIILPLVFFTKQSTQLTSVAWKLCSDSKIWKGTILEGFWPSSIPLGHVDKRIDTNKKIVEHVCESVLKLGDCATIRFIERLNTVQDLQNPSNRAFDSLILWAVAPRLSGEMAMLLIDSILQQKSRALDNSGLEAWANSEMKALDGDNEMFKCLYSTPHSPKLLVRISAETIQKTISRLQDVRRKEYCWFESDLIKYKSSSNCLKENSSRFASLCFRIYSFAHAVASISDCSWARRVLATLFRDVLKEESLSFLARLWTSNSFPENLRVVSLLDAATIIRFRSSEKDQNKDYQLLMPSLMIGLADQAKPVRSASLEVIDAMRNYSLLARPDEGGKSNLRESEIYAYDKFYGLESSATLQYISLSDSNSLVEHFHDFRFDILMNGSSETLTIMSQFRKVPTQVDSSKKGSEKMGLTEKLKKRFLCFLMKVICCWDDLVGRVKLLKCAKDLLDRSCIEVSSELIDQLIKGNTPALHDGHRVSFDLVKDYGTLLLRTYCSSGKSFPGKDSVPYEIFLRALECEPSNDIQRAIFEAAISALEGSVFSLLSSQHKQTVLMRMLELASSSKENAGRYVICVRNLQLDTTNYVLALSSLAAKISVPSRKSGKKSKTSKDNSVGATTKSESKLMELSTFLETIAIDRLELNFELFASLTQTLATLLAAQANDEVDIHFPAQMIISALGTITPHLTPDQFHLEGLQLASIVDYMRISLDPHVSQQAILLMAELARLSPEQTCQSMMPIFTFVGAHILQRDDSYSARVVDKAIQALIPPLISRARAGGSSRIKIILSLRELLLMFAGARDHIPKHRRTRLFVRLIEVLGEYNFLAATIMILIDADIDHVSGGSKFDLPMSIWESFSGDLQMAALAHISAEVEALLGKTTGELSILPLKFTEDDLDPDGDLKIPEDGSHLNSFRVQTLFKFIDEALSSKIIKSKLDSARAIKNENCDQALSFLIIQLLEIHQSHLNSSESQHAQTSWLIVCKAAKLVSLKFLNDGMLSKLKDPVNVLVPLILDLLRIRLPSITADHRSAIEPCIKEAISICGAYIRKGCTSNPDENDYLLRSTETLGSITLNATASEESLLSQLYLPLLEIPSHSQDDRISLSVLKLLVQLCDRLGSRLIPQINPTIKVCANLFEAHSDPTGSSVHKEIASKALNLIEKFLRTSASFVLPHLPIVLDILTKEAIMNSSCETSISTVYHSKESLLRCLTKRIHLNDLVKSLRMFGERAQVTCNSLISILEILMRAIKHSKIPEVIKESKDIFNLLLQYFDARTKQFKNLSYNEVAKVETMASSVFLSMVLKLNEGALKPLLLRLIDWAIVDLDAASRDKLETNRGIVLYRVFSTLMEQLQALVVPYFSHLLDHTTTVLDQFADGKECNLDLWALLVKTIEQALIHDSTGNSSTLTKVTKPLTRQLKLAPIIKAPNFDLQICSLMGKLASKVAGHDVLLKIFNSGILEELRSNEEVKVKITCLKVLDECWQVIGSALVPFVPETVGGNLIEALELSEGGVDVLARKVIKRIEEEIGESIEGYLS</sequence>
<dbReference type="InterPro" id="IPR056473">
    <property type="entry name" value="HEAT_Utp10/HEAT1"/>
</dbReference>
<comment type="subcellular location">
    <subcellularLocation>
        <location evidence="1 8">Nucleus</location>
        <location evidence="1 8">Nucleolus</location>
    </subcellularLocation>
</comment>
<comment type="subunit">
    <text evidence="8">Component of the ribosomal small subunit (SSU) processome.</text>
</comment>
<dbReference type="Proteomes" id="UP001153365">
    <property type="component" value="Unassembled WGS sequence"/>
</dbReference>
<dbReference type="Pfam" id="PF08146">
    <property type="entry name" value="BP28CT"/>
    <property type="match status" value="1"/>
</dbReference>
<evidence type="ECO:0000313" key="11">
    <source>
        <dbReference type="Proteomes" id="UP001153365"/>
    </source>
</evidence>
<dbReference type="InterPro" id="IPR040191">
    <property type="entry name" value="UTP10"/>
</dbReference>
<keyword evidence="4 8" id="KW-0690">Ribosome biogenesis</keyword>
<evidence type="ECO:0000256" key="8">
    <source>
        <dbReference type="RuleBase" id="RU367065"/>
    </source>
</evidence>
<dbReference type="GO" id="GO:0032040">
    <property type="term" value="C:small-subunit processome"/>
    <property type="evidence" value="ECO:0007669"/>
    <property type="project" value="TreeGrafter"/>
</dbReference>
<dbReference type="EMBL" id="CALTRL010001232">
    <property type="protein sequence ID" value="CAH7671667.1"/>
    <property type="molecule type" value="Genomic_DNA"/>
</dbReference>
<dbReference type="Pfam" id="PF23243">
    <property type="entry name" value="HEAT_HEATR1"/>
    <property type="match status" value="1"/>
</dbReference>
<dbReference type="GO" id="GO:0045943">
    <property type="term" value="P:positive regulation of transcription by RNA polymerase I"/>
    <property type="evidence" value="ECO:0007669"/>
    <property type="project" value="TreeGrafter"/>
</dbReference>
<evidence type="ECO:0000256" key="3">
    <source>
        <dbReference type="ARBA" id="ARBA00015399"/>
    </source>
</evidence>
<dbReference type="InterPro" id="IPR016024">
    <property type="entry name" value="ARM-type_fold"/>
</dbReference>
<accession>A0AAV0ASC1</accession>
<evidence type="ECO:0000256" key="4">
    <source>
        <dbReference type="ARBA" id="ARBA00022517"/>
    </source>
</evidence>
<evidence type="ECO:0000256" key="5">
    <source>
        <dbReference type="ARBA" id="ARBA00022552"/>
    </source>
</evidence>
<dbReference type="SMART" id="SM01036">
    <property type="entry name" value="BP28CT"/>
    <property type="match status" value="1"/>
</dbReference>
<feature type="domain" description="BP28 C-terminal" evidence="9">
    <location>
        <begin position="1537"/>
        <end position="1685"/>
    </location>
</feature>
<gene>
    <name evidence="10" type="ORF">PPACK8108_LOCUS6467</name>
</gene>
<dbReference type="GO" id="GO:0030686">
    <property type="term" value="C:90S preribosome"/>
    <property type="evidence" value="ECO:0007669"/>
    <property type="project" value="TreeGrafter"/>
</dbReference>
<comment type="function">
    <text evidence="8">Involved in nucleolar processing of pre-18S ribosomal RNA.</text>
</comment>
<dbReference type="GO" id="GO:0030515">
    <property type="term" value="F:snoRNA binding"/>
    <property type="evidence" value="ECO:0007669"/>
    <property type="project" value="TreeGrafter"/>
</dbReference>
<evidence type="ECO:0000256" key="1">
    <source>
        <dbReference type="ARBA" id="ARBA00004604"/>
    </source>
</evidence>
<proteinExistence type="inferred from homology"/>
<evidence type="ECO:0000259" key="9">
    <source>
        <dbReference type="SMART" id="SM01036"/>
    </source>
</evidence>
<name>A0AAV0ASC1_PHAPC</name>
<keyword evidence="7 8" id="KW-0687">Ribonucleoprotein</keyword>
<comment type="similarity">
    <text evidence="2 8">Belongs to the HEATR1/UTP10 family.</text>
</comment>
<dbReference type="GO" id="GO:0034455">
    <property type="term" value="C:t-UTP complex"/>
    <property type="evidence" value="ECO:0007669"/>
    <property type="project" value="TreeGrafter"/>
</dbReference>
<dbReference type="PANTHER" id="PTHR13457:SF1">
    <property type="entry name" value="HEAT REPEAT-CONTAINING PROTEIN 1"/>
    <property type="match status" value="1"/>
</dbReference>
<protein>
    <recommendedName>
        <fullName evidence="3 8">U3 small nucleolar RNA-associated protein 10</fullName>
    </recommendedName>
</protein>
<dbReference type="PANTHER" id="PTHR13457">
    <property type="entry name" value="BAP28"/>
    <property type="match status" value="1"/>
</dbReference>
<comment type="caution">
    <text evidence="10">The sequence shown here is derived from an EMBL/GenBank/DDBJ whole genome shotgun (WGS) entry which is preliminary data.</text>
</comment>
<dbReference type="InterPro" id="IPR012954">
    <property type="entry name" value="BP28_C_dom"/>
</dbReference>
<evidence type="ECO:0000256" key="7">
    <source>
        <dbReference type="ARBA" id="ARBA00023274"/>
    </source>
</evidence>
<dbReference type="GO" id="GO:0000462">
    <property type="term" value="P:maturation of SSU-rRNA from tricistronic rRNA transcript (SSU-rRNA, 5.8S rRNA, LSU-rRNA)"/>
    <property type="evidence" value="ECO:0007669"/>
    <property type="project" value="TreeGrafter"/>
</dbReference>
<reference evidence="10" key="1">
    <citation type="submission" date="2022-06" db="EMBL/GenBank/DDBJ databases">
        <authorList>
            <consortium name="SYNGENTA / RWTH Aachen University"/>
        </authorList>
    </citation>
    <scope>NUCLEOTIDE SEQUENCE</scope>
</reference>
<keyword evidence="11" id="KW-1185">Reference proteome</keyword>
<keyword evidence="5 8" id="KW-0698">rRNA processing</keyword>
<evidence type="ECO:0000256" key="2">
    <source>
        <dbReference type="ARBA" id="ARBA00010559"/>
    </source>
</evidence>
<evidence type="ECO:0000313" key="10">
    <source>
        <dbReference type="EMBL" id="CAH7671667.1"/>
    </source>
</evidence>